<feature type="region of interest" description="Disordered" evidence="8">
    <location>
        <begin position="41"/>
        <end position="70"/>
    </location>
</feature>
<dbReference type="GO" id="GO:0004180">
    <property type="term" value="F:carboxypeptidase activity"/>
    <property type="evidence" value="ECO:0007669"/>
    <property type="project" value="UniProtKB-ARBA"/>
</dbReference>
<organism evidence="11 12">
    <name type="scientific">Pseudorhizobium pelagicum</name>
    <dbReference type="NCBI Taxonomy" id="1509405"/>
    <lineage>
        <taxon>Bacteria</taxon>
        <taxon>Pseudomonadati</taxon>
        <taxon>Pseudomonadota</taxon>
        <taxon>Alphaproteobacteria</taxon>
        <taxon>Hyphomicrobiales</taxon>
        <taxon>Rhizobiaceae</taxon>
        <taxon>Rhizobium/Agrobacterium group</taxon>
        <taxon>Pseudorhizobium</taxon>
    </lineage>
</organism>
<dbReference type="Proteomes" id="UP000052167">
    <property type="component" value="Unassembled WGS sequence"/>
</dbReference>
<dbReference type="EMBL" id="JOKJ01000001">
    <property type="protein sequence ID" value="KEQ11151.1"/>
    <property type="molecule type" value="Genomic_DNA"/>
</dbReference>
<dbReference type="RefSeq" id="WP_037166140.1">
    <property type="nucleotide sequence ID" value="NZ_CAJXID010000003.1"/>
</dbReference>
<dbReference type="PROSITE" id="PS52029">
    <property type="entry name" value="LD_TPASE"/>
    <property type="match status" value="1"/>
</dbReference>
<dbReference type="InterPro" id="IPR036366">
    <property type="entry name" value="PGBDSf"/>
</dbReference>
<dbReference type="SUPFAM" id="SSF141523">
    <property type="entry name" value="L,D-transpeptidase catalytic domain-like"/>
    <property type="match status" value="1"/>
</dbReference>
<dbReference type="OrthoDB" id="9778545at2"/>
<dbReference type="AlphaFoldDB" id="A0A922P508"/>
<dbReference type="Gene3D" id="2.40.440.10">
    <property type="entry name" value="L,D-transpeptidase catalytic domain-like"/>
    <property type="match status" value="1"/>
</dbReference>
<dbReference type="Pfam" id="PF01471">
    <property type="entry name" value="PG_binding_1"/>
    <property type="match status" value="1"/>
</dbReference>
<dbReference type="InterPro" id="IPR002477">
    <property type="entry name" value="Peptidoglycan-bd-like"/>
</dbReference>
<dbReference type="InterPro" id="IPR038063">
    <property type="entry name" value="Transpep_catalytic_dom"/>
</dbReference>
<reference evidence="11 12" key="1">
    <citation type="submission" date="2014-06" db="EMBL/GenBank/DDBJ databases">
        <title>Rhizobium pelagicum/R2-400B4.</title>
        <authorList>
            <person name="Kimes N.E."/>
            <person name="Lopez-Perez M."/>
        </authorList>
    </citation>
    <scope>NUCLEOTIDE SEQUENCE [LARGE SCALE GENOMIC DNA]</scope>
    <source>
        <strain evidence="11 12">R2-400B4</strain>
    </source>
</reference>
<dbReference type="InterPro" id="IPR045380">
    <property type="entry name" value="LD_TPept_scaffold_dom"/>
</dbReference>
<dbReference type="GO" id="GO:0009252">
    <property type="term" value="P:peptidoglycan biosynthetic process"/>
    <property type="evidence" value="ECO:0007669"/>
    <property type="project" value="UniProtKB-KW"/>
</dbReference>
<dbReference type="CDD" id="cd16913">
    <property type="entry name" value="YkuD_like"/>
    <property type="match status" value="1"/>
</dbReference>
<feature type="active site" description="Nucleophile" evidence="7">
    <location>
        <position position="540"/>
    </location>
</feature>
<dbReference type="GO" id="GO:0008360">
    <property type="term" value="P:regulation of cell shape"/>
    <property type="evidence" value="ECO:0007669"/>
    <property type="project" value="UniProtKB-UniRule"/>
</dbReference>
<keyword evidence="4 7" id="KW-0133">Cell shape</keyword>
<evidence type="ECO:0000256" key="5">
    <source>
        <dbReference type="ARBA" id="ARBA00022984"/>
    </source>
</evidence>
<feature type="chain" id="PRO_5036746406" evidence="9">
    <location>
        <begin position="29"/>
        <end position="622"/>
    </location>
</feature>
<accession>A0A922P508</accession>
<keyword evidence="5 7" id="KW-0573">Peptidoglycan synthesis</keyword>
<protein>
    <submittedName>
        <fullName evidence="11">Peptidoglycan-binding protein</fullName>
    </submittedName>
</protein>
<dbReference type="PANTHER" id="PTHR41533:SF2">
    <property type="entry name" value="BLR7131 PROTEIN"/>
    <property type="match status" value="1"/>
</dbReference>
<dbReference type="InterPro" id="IPR036365">
    <property type="entry name" value="PGBD-like_sf"/>
</dbReference>
<evidence type="ECO:0000313" key="11">
    <source>
        <dbReference type="EMBL" id="KEQ11151.1"/>
    </source>
</evidence>
<proteinExistence type="inferred from homology"/>
<dbReference type="GO" id="GO:0016740">
    <property type="term" value="F:transferase activity"/>
    <property type="evidence" value="ECO:0007669"/>
    <property type="project" value="UniProtKB-KW"/>
</dbReference>
<evidence type="ECO:0000256" key="6">
    <source>
        <dbReference type="ARBA" id="ARBA00023316"/>
    </source>
</evidence>
<sequence>MTFKRTSIALALVSAVSTIAAGTAPAHAITLMDIIRGGPGREPARDGLSGVRTYQQAAEPRDIDPQPLPKVAGPKYNVYKPDAARAVKTAGFAAAGATGPERFLVDAEVSAPADIATALEAFYGKNSTLLWVAAGDISDKARDVLALFERAGDYGLDPADYRVAAPELMTASVQPVSATASDATPTGADAQEQALMQFELALSAKALTFAQDMVRGRIDPNRISGYHDFKRKDVKLSFVLPFVRSDDNASAYLEGLAPQGAHFTALKAELAKLRAEQGEERQRISLPENLLLKPGKSSPEVANLVAAIRKNGSEALRETHSVTFATYQQGTDYTPELVELVRAFQEEAGLKSDGVVGPATVRAIVGDSLEGKIDKLVVAMEQARWLPADLGDRYVFINQPAYRASYHDKGAEQFSMRVVVGSKANQTYFFQDQIETVEFNPYWGVPQSIIINEMLPHLRQDPSYLDRMGYQVEVNGRPVSSSSVNWYGSTQSIAVRQPPSSDNALGELKILFPNAHAIYMHDTPSKSFFQRDNRALSHGCVRLAEPRKMAAAVLGITEQEVGARIAQGKNAGEKVSAKIPVYVAYFTAWPNKDGVVEYFGDVYDRDAATLKALAATSQARAS</sequence>
<name>A0A922P508_9HYPH</name>
<evidence type="ECO:0000256" key="8">
    <source>
        <dbReference type="SAM" id="MobiDB-lite"/>
    </source>
</evidence>
<comment type="similarity">
    <text evidence="2">Belongs to the YkuD family.</text>
</comment>
<evidence type="ECO:0000256" key="3">
    <source>
        <dbReference type="ARBA" id="ARBA00022679"/>
    </source>
</evidence>
<feature type="domain" description="L,D-TPase catalytic" evidence="10">
    <location>
        <begin position="393"/>
        <end position="568"/>
    </location>
</feature>
<feature type="active site" description="Proton donor/acceptor" evidence="7">
    <location>
        <position position="521"/>
    </location>
</feature>
<evidence type="ECO:0000256" key="4">
    <source>
        <dbReference type="ARBA" id="ARBA00022960"/>
    </source>
</evidence>
<dbReference type="InterPro" id="IPR005490">
    <property type="entry name" value="LD_TPept_cat_dom"/>
</dbReference>
<evidence type="ECO:0000256" key="7">
    <source>
        <dbReference type="PROSITE-ProRule" id="PRU01373"/>
    </source>
</evidence>
<evidence type="ECO:0000256" key="2">
    <source>
        <dbReference type="ARBA" id="ARBA00005992"/>
    </source>
</evidence>
<keyword evidence="3" id="KW-0808">Transferase</keyword>
<keyword evidence="12" id="KW-1185">Reference proteome</keyword>
<keyword evidence="6 7" id="KW-0961">Cell wall biogenesis/degradation</keyword>
<evidence type="ECO:0000256" key="9">
    <source>
        <dbReference type="SAM" id="SignalP"/>
    </source>
</evidence>
<evidence type="ECO:0000259" key="10">
    <source>
        <dbReference type="PROSITE" id="PS52029"/>
    </source>
</evidence>
<keyword evidence="9" id="KW-0732">Signal</keyword>
<gene>
    <name evidence="11" type="ORF">GV68_02400</name>
</gene>
<feature type="signal peptide" evidence="9">
    <location>
        <begin position="1"/>
        <end position="28"/>
    </location>
</feature>
<dbReference type="SUPFAM" id="SSF47090">
    <property type="entry name" value="PGBD-like"/>
    <property type="match status" value="1"/>
</dbReference>
<comment type="caution">
    <text evidence="11">The sequence shown here is derived from an EMBL/GenBank/DDBJ whole genome shotgun (WGS) entry which is preliminary data.</text>
</comment>
<dbReference type="Pfam" id="PF03734">
    <property type="entry name" value="YkuD"/>
    <property type="match status" value="1"/>
</dbReference>
<dbReference type="Pfam" id="PF20142">
    <property type="entry name" value="Scaffold"/>
    <property type="match status" value="1"/>
</dbReference>
<evidence type="ECO:0000256" key="1">
    <source>
        <dbReference type="ARBA" id="ARBA00004752"/>
    </source>
</evidence>
<comment type="pathway">
    <text evidence="1 7">Cell wall biogenesis; peptidoglycan biosynthesis.</text>
</comment>
<dbReference type="InterPro" id="IPR052905">
    <property type="entry name" value="LD-transpeptidase_YkuD-like"/>
</dbReference>
<dbReference type="Gene3D" id="1.10.101.10">
    <property type="entry name" value="PGBD-like superfamily/PGBD"/>
    <property type="match status" value="1"/>
</dbReference>
<dbReference type="GO" id="GO:0071555">
    <property type="term" value="P:cell wall organization"/>
    <property type="evidence" value="ECO:0007669"/>
    <property type="project" value="UniProtKB-UniRule"/>
</dbReference>
<dbReference type="PANTHER" id="PTHR41533">
    <property type="entry name" value="L,D-TRANSPEPTIDASE HI_1667-RELATED"/>
    <property type="match status" value="1"/>
</dbReference>
<evidence type="ECO:0000313" key="12">
    <source>
        <dbReference type="Proteomes" id="UP000052167"/>
    </source>
</evidence>